<evidence type="ECO:0000256" key="2">
    <source>
        <dbReference type="ARBA" id="ARBA00011471"/>
    </source>
</evidence>
<dbReference type="Pfam" id="PF01618">
    <property type="entry name" value="MotA_ExbB"/>
    <property type="match status" value="1"/>
</dbReference>
<dbReference type="AlphaFoldDB" id="Q6D7Q4"/>
<dbReference type="STRING" id="218491.ECA1271"/>
<evidence type="ECO:0000256" key="7">
    <source>
        <dbReference type="ARBA" id="ARBA00022692"/>
    </source>
</evidence>
<comment type="subunit">
    <text evidence="2">The accessory proteins ExbB and ExbD seem to form a complex with TonB.</text>
</comment>
<protein>
    <recommendedName>
        <fullName evidence="3">Biopolymer transport protein ExbB</fullName>
    </recommendedName>
</protein>
<dbReference type="InterPro" id="IPR002898">
    <property type="entry name" value="MotA_ExbB_proton_chnl"/>
</dbReference>
<keyword evidence="16" id="KW-1185">Reference proteome</keyword>
<evidence type="ECO:0000256" key="6">
    <source>
        <dbReference type="ARBA" id="ARBA00022519"/>
    </source>
</evidence>
<dbReference type="PANTHER" id="PTHR30625">
    <property type="entry name" value="PROTEIN TOLQ"/>
    <property type="match status" value="1"/>
</dbReference>
<keyword evidence="6" id="KW-0997">Cell inner membrane</keyword>
<evidence type="ECO:0000313" key="16">
    <source>
        <dbReference type="Proteomes" id="UP000007966"/>
    </source>
</evidence>
<feature type="transmembrane region" description="Helical" evidence="13">
    <location>
        <begin position="15"/>
        <end position="37"/>
    </location>
</feature>
<feature type="transmembrane region" description="Helical" evidence="13">
    <location>
        <begin position="174"/>
        <end position="195"/>
    </location>
</feature>
<reference evidence="15" key="1">
    <citation type="submission" date="2004-02" db="EMBL/GenBank/DDBJ databases">
        <title>The genome sequence of the enterobacterial phytopathogen Erwinia carotovora subsp. atroseptica SCRI1043 and functional genomic identification of novel virulence factors.</title>
        <authorList>
            <person name="Bell K.S."/>
            <person name="Sebaihia M."/>
            <person name="Pritchard L."/>
            <person name="Holden M."/>
            <person name="Hyman L.J."/>
            <person name="Holeva M.C."/>
            <person name="Thomson N.R."/>
            <person name="Bentley S.D."/>
            <person name="Churcher C."/>
            <person name="Mungall K."/>
            <person name="Atkin R."/>
            <person name="Bason N."/>
            <person name="Brooks K."/>
            <person name="Chillingworth T."/>
            <person name="Clark K."/>
            <person name="Doggett J."/>
            <person name="Fraser A."/>
            <person name="Hance Z."/>
            <person name="Hauser H."/>
            <person name="Jagels K."/>
            <person name="Moule S."/>
            <person name="Norbertczak H."/>
            <person name="Ormond D."/>
            <person name="Price C."/>
            <person name="Quail M.A."/>
            <person name="Sanders M."/>
            <person name="Walker D."/>
            <person name="Whitehead S."/>
            <person name="Salmond G.P.C."/>
            <person name="Birch P.R.J."/>
            <person name="Barrell B.G."/>
            <person name="Parkhill J."/>
            <person name="Toth I.K."/>
        </authorList>
    </citation>
    <scope>NUCLEOTIDE SEQUENCE</scope>
    <source>
        <strain evidence="15">SCRI1043</strain>
    </source>
</reference>
<dbReference type="GO" id="GO:0005886">
    <property type="term" value="C:plasma membrane"/>
    <property type="evidence" value="ECO:0007669"/>
    <property type="project" value="UniProtKB-SubCell"/>
</dbReference>
<dbReference type="OrthoDB" id="9805133at2"/>
<comment type="similarity">
    <text evidence="12">Belongs to the exbB/tolQ family.</text>
</comment>
<feature type="transmembrane region" description="Helical" evidence="13">
    <location>
        <begin position="130"/>
        <end position="154"/>
    </location>
</feature>
<keyword evidence="9 13" id="KW-1133">Transmembrane helix</keyword>
<dbReference type="eggNOG" id="COG0811">
    <property type="taxonomic scope" value="Bacteria"/>
</dbReference>
<dbReference type="HOGENOM" id="CLU_053325_2_0_6"/>
<comment type="subcellular location">
    <subcellularLocation>
        <location evidence="1">Cell inner membrane</location>
        <topology evidence="1">Multi-pass membrane protein</topology>
    </subcellularLocation>
    <subcellularLocation>
        <location evidence="12">Membrane</location>
        <topology evidence="12">Multi-pass membrane protein</topology>
    </subcellularLocation>
</comment>
<evidence type="ECO:0000259" key="14">
    <source>
        <dbReference type="Pfam" id="PF01618"/>
    </source>
</evidence>
<dbReference type="EMBL" id="BX950851">
    <property type="protein sequence ID" value="CAG74181.1"/>
    <property type="molecule type" value="Genomic_DNA"/>
</dbReference>
<evidence type="ECO:0000256" key="12">
    <source>
        <dbReference type="RuleBase" id="RU004057"/>
    </source>
</evidence>
<dbReference type="GO" id="GO:0017038">
    <property type="term" value="P:protein import"/>
    <property type="evidence" value="ECO:0007669"/>
    <property type="project" value="TreeGrafter"/>
</dbReference>
<dbReference type="KEGG" id="eca:ECA1271"/>
<dbReference type="PANTHER" id="PTHR30625:SF14">
    <property type="entry name" value="BIOPOLYMER TRANSPORT PROTEIN EXBB"/>
    <property type="match status" value="1"/>
</dbReference>
<evidence type="ECO:0000256" key="10">
    <source>
        <dbReference type="ARBA" id="ARBA00023136"/>
    </source>
</evidence>
<evidence type="ECO:0000256" key="1">
    <source>
        <dbReference type="ARBA" id="ARBA00004429"/>
    </source>
</evidence>
<evidence type="ECO:0000256" key="8">
    <source>
        <dbReference type="ARBA" id="ARBA00022927"/>
    </source>
</evidence>
<accession>Q6D7Q4</accession>
<keyword evidence="10 13" id="KW-0472">Membrane</keyword>
<evidence type="ECO:0000256" key="11">
    <source>
        <dbReference type="ARBA" id="ARBA00024816"/>
    </source>
</evidence>
<organism evidence="15 16">
    <name type="scientific">Pectobacterium atrosepticum (strain SCRI 1043 / ATCC BAA-672)</name>
    <name type="common">Erwinia carotovora subsp. atroseptica</name>
    <dbReference type="NCBI Taxonomy" id="218491"/>
    <lineage>
        <taxon>Bacteria</taxon>
        <taxon>Pseudomonadati</taxon>
        <taxon>Pseudomonadota</taxon>
        <taxon>Gammaproteobacteria</taxon>
        <taxon>Enterobacterales</taxon>
        <taxon>Pectobacteriaceae</taxon>
        <taxon>Pectobacterium</taxon>
    </lineage>
</organism>
<proteinExistence type="inferred from homology"/>
<keyword evidence="4 12" id="KW-0813">Transport</keyword>
<feature type="domain" description="MotA/TolQ/ExbB proton channel" evidence="14">
    <location>
        <begin position="109"/>
        <end position="206"/>
    </location>
</feature>
<evidence type="ECO:0000256" key="9">
    <source>
        <dbReference type="ARBA" id="ARBA00022989"/>
    </source>
</evidence>
<evidence type="ECO:0000256" key="4">
    <source>
        <dbReference type="ARBA" id="ARBA00022448"/>
    </source>
</evidence>
<dbReference type="InterPro" id="IPR050790">
    <property type="entry name" value="ExbB/TolQ_transport"/>
</dbReference>
<dbReference type="PATRIC" id="fig|218491.5.peg.1296"/>
<evidence type="ECO:0000313" key="15">
    <source>
        <dbReference type="EMBL" id="CAG74181.1"/>
    </source>
</evidence>
<sequence>MNTLDIHHFWQQGDVVTHSVAIILLIMSLLSWTVMLLKARQLFALNKSVQYSRNTFWQATSLQESVEKFGKQRFNPFRDLVIEGHALLKHPHKFSSTLGGHVDLSDWLVRGLSNTLDTNSGKLQSGLGTLASIGSTAPFIGLLGTVWGIFHALQTISTIGQPDLAQVAGPVGEALIMTAFGLFVAIPAVLGFNAINRRNRIVLHAMNRFAHDLHAYLLTGARVDTSITDLTNITDQTSITDQNSAARYEPTHPVERSA</sequence>
<gene>
    <name evidence="15" type="ordered locus">ECA1271</name>
</gene>
<name>Q6D7Q4_PECAS</name>
<evidence type="ECO:0000256" key="3">
    <source>
        <dbReference type="ARBA" id="ARBA00022093"/>
    </source>
</evidence>
<dbReference type="Proteomes" id="UP000007966">
    <property type="component" value="Chromosome"/>
</dbReference>
<keyword evidence="5" id="KW-1003">Cell membrane</keyword>
<evidence type="ECO:0000256" key="5">
    <source>
        <dbReference type="ARBA" id="ARBA00022475"/>
    </source>
</evidence>
<evidence type="ECO:0000256" key="13">
    <source>
        <dbReference type="SAM" id="Phobius"/>
    </source>
</evidence>
<keyword evidence="8 12" id="KW-0653">Protein transport</keyword>
<dbReference type="RefSeq" id="WP_011092859.1">
    <property type="nucleotide sequence ID" value="NC_004547.2"/>
</dbReference>
<keyword evidence="7 13" id="KW-0812">Transmembrane</keyword>
<comment type="function">
    <text evidence="11">Involved in the TonB-dependent energy-dependent transport of various receptor-bound substrates. Protects ExbD from proteolytic degradation and functionally stabilizes TonB.</text>
</comment>